<dbReference type="Proteomes" id="UP000474567">
    <property type="component" value="Unassembled WGS sequence"/>
</dbReference>
<dbReference type="EMBL" id="CADCST010000069">
    <property type="protein sequence ID" value="CAA9196716.1"/>
    <property type="molecule type" value="Genomic_DNA"/>
</dbReference>
<sequence>MTRKVHIVFLFLTFGFLLMSNASYACGKTTKKTSCEKKAVSKKEVSDTSEKNCCKKEDSSKNDSHGCSRKCDHSGCTTSGLQFSIIAMNEFEFKQNRFNFSVEKRTPYYKNISISDGFTSIWAPPKIK</sequence>
<keyword evidence="2" id="KW-0732">Signal</keyword>
<reference evidence="3 4" key="1">
    <citation type="submission" date="2020-02" db="EMBL/GenBank/DDBJ databases">
        <authorList>
            <person name="Criscuolo A."/>
        </authorList>
    </citation>
    <scope>NUCLEOTIDE SEQUENCE [LARGE SCALE GENOMIC DNA]</scope>
    <source>
        <strain evidence="3">CECT7796</strain>
    </source>
</reference>
<evidence type="ECO:0000313" key="3">
    <source>
        <dbReference type="EMBL" id="CAA9196716.1"/>
    </source>
</evidence>
<protein>
    <recommendedName>
        <fullName evidence="5">Lipoprotein</fullName>
    </recommendedName>
</protein>
<feature type="signal peptide" evidence="2">
    <location>
        <begin position="1"/>
        <end position="25"/>
    </location>
</feature>
<gene>
    <name evidence="3" type="ORF">FLACOL7796_01287</name>
</gene>
<proteinExistence type="predicted"/>
<evidence type="ECO:0000313" key="4">
    <source>
        <dbReference type="Proteomes" id="UP000474567"/>
    </source>
</evidence>
<organism evidence="3 4">
    <name type="scientific">Flavobacterium collinsii</name>
    <dbReference type="NCBI Taxonomy" id="1114861"/>
    <lineage>
        <taxon>Bacteria</taxon>
        <taxon>Pseudomonadati</taxon>
        <taxon>Bacteroidota</taxon>
        <taxon>Flavobacteriia</taxon>
        <taxon>Flavobacteriales</taxon>
        <taxon>Flavobacteriaceae</taxon>
        <taxon>Flavobacterium</taxon>
    </lineage>
</organism>
<keyword evidence="4" id="KW-1185">Reference proteome</keyword>
<dbReference type="PROSITE" id="PS51257">
    <property type="entry name" value="PROKAR_LIPOPROTEIN"/>
    <property type="match status" value="1"/>
</dbReference>
<comment type="caution">
    <text evidence="3">The sequence shown here is derived from an EMBL/GenBank/DDBJ whole genome shotgun (WGS) entry which is preliminary data.</text>
</comment>
<feature type="chain" id="PRO_5046181254" description="Lipoprotein" evidence="2">
    <location>
        <begin position="26"/>
        <end position="128"/>
    </location>
</feature>
<evidence type="ECO:0008006" key="5">
    <source>
        <dbReference type="Google" id="ProtNLM"/>
    </source>
</evidence>
<feature type="region of interest" description="Disordered" evidence="1">
    <location>
        <begin position="46"/>
        <end position="68"/>
    </location>
</feature>
<name>A0ABM8KFY1_9FLAO</name>
<dbReference type="RefSeq" id="WP_246253182.1">
    <property type="nucleotide sequence ID" value="NZ_CADCST010000069.1"/>
</dbReference>
<evidence type="ECO:0000256" key="1">
    <source>
        <dbReference type="SAM" id="MobiDB-lite"/>
    </source>
</evidence>
<accession>A0ABM8KFY1</accession>
<evidence type="ECO:0000256" key="2">
    <source>
        <dbReference type="SAM" id="SignalP"/>
    </source>
</evidence>